<dbReference type="CDD" id="cd14702">
    <property type="entry name" value="bZIP_plant_GBF1"/>
    <property type="match status" value="1"/>
</dbReference>
<dbReference type="AlphaFoldDB" id="A0A8X8WRI7"/>
<evidence type="ECO:0000259" key="7">
    <source>
        <dbReference type="PROSITE" id="PS50217"/>
    </source>
</evidence>
<feature type="compositionally biased region" description="Low complexity" evidence="6">
    <location>
        <begin position="1"/>
        <end position="13"/>
    </location>
</feature>
<comment type="subcellular location">
    <subcellularLocation>
        <location evidence="1">Nucleus</location>
    </subcellularLocation>
</comment>
<evidence type="ECO:0000256" key="3">
    <source>
        <dbReference type="ARBA" id="ARBA00023125"/>
    </source>
</evidence>
<dbReference type="InterPro" id="IPR046347">
    <property type="entry name" value="bZIP_sf"/>
</dbReference>
<evidence type="ECO:0000256" key="2">
    <source>
        <dbReference type="ARBA" id="ARBA00023015"/>
    </source>
</evidence>
<dbReference type="OrthoDB" id="551672at2759"/>
<feature type="domain" description="BZIP" evidence="7">
    <location>
        <begin position="24"/>
        <end position="87"/>
    </location>
</feature>
<evidence type="ECO:0000313" key="9">
    <source>
        <dbReference type="Proteomes" id="UP000298416"/>
    </source>
</evidence>
<dbReference type="PROSITE" id="PS50217">
    <property type="entry name" value="BZIP"/>
    <property type="match status" value="1"/>
</dbReference>
<dbReference type="SUPFAM" id="SSF57959">
    <property type="entry name" value="Leucine zipper domain"/>
    <property type="match status" value="1"/>
</dbReference>
<keyword evidence="9" id="KW-1185">Reference proteome</keyword>
<evidence type="ECO:0000256" key="5">
    <source>
        <dbReference type="ARBA" id="ARBA00023242"/>
    </source>
</evidence>
<dbReference type="GO" id="GO:0005634">
    <property type="term" value="C:nucleus"/>
    <property type="evidence" value="ECO:0007669"/>
    <property type="project" value="UniProtKB-SubCell"/>
</dbReference>
<gene>
    <name evidence="8" type="ORF">SASPL_141057</name>
</gene>
<evidence type="ECO:0000256" key="6">
    <source>
        <dbReference type="SAM" id="MobiDB-lite"/>
    </source>
</evidence>
<dbReference type="InterPro" id="IPR004827">
    <property type="entry name" value="bZIP"/>
</dbReference>
<dbReference type="PROSITE" id="PS00036">
    <property type="entry name" value="BZIP_BASIC"/>
    <property type="match status" value="1"/>
</dbReference>
<dbReference type="FunFam" id="1.20.5.170:FF:000020">
    <property type="entry name" value="BZIP transcription factor"/>
    <property type="match status" value="1"/>
</dbReference>
<dbReference type="GO" id="GO:0000976">
    <property type="term" value="F:transcription cis-regulatory region binding"/>
    <property type="evidence" value="ECO:0007669"/>
    <property type="project" value="TreeGrafter"/>
</dbReference>
<keyword evidence="5" id="KW-0539">Nucleus</keyword>
<dbReference type="Pfam" id="PF00170">
    <property type="entry name" value="bZIP_1"/>
    <property type="match status" value="1"/>
</dbReference>
<dbReference type="GO" id="GO:0046982">
    <property type="term" value="F:protein heterodimerization activity"/>
    <property type="evidence" value="ECO:0007669"/>
    <property type="project" value="UniProtKB-ARBA"/>
</dbReference>
<protein>
    <recommendedName>
        <fullName evidence="7">BZIP domain-containing protein</fullName>
    </recommendedName>
</protein>
<keyword evidence="2" id="KW-0805">Transcription regulation</keyword>
<reference evidence="8" key="2">
    <citation type="submission" date="2020-08" db="EMBL/GenBank/DDBJ databases">
        <title>Plant Genome Project.</title>
        <authorList>
            <person name="Zhang R.-G."/>
        </authorList>
    </citation>
    <scope>NUCLEOTIDE SEQUENCE</scope>
    <source>
        <strain evidence="8">Huo1</strain>
        <tissue evidence="8">Leaf</tissue>
    </source>
</reference>
<name>A0A8X8WRI7_SALSN</name>
<dbReference type="Proteomes" id="UP000298416">
    <property type="component" value="Unassembled WGS sequence"/>
</dbReference>
<evidence type="ECO:0000256" key="1">
    <source>
        <dbReference type="ARBA" id="ARBA00004123"/>
    </source>
</evidence>
<sequence length="155" mass="17356">MASPISGTSSGSNSDHHNNNLQSEMRKRKRMLSNRESARRSRMRKQKLLDDLTAQANHLRAENNHMLTNIHVVTHLYLNMESENSILRAQMAELNHRLHALNEITSCLSSSQGLLPAAAAGFVEDDGGDFDDLLNPWSLIHVNHPIMASADAFLY</sequence>
<proteinExistence type="predicted"/>
<dbReference type="PANTHER" id="PTHR45764">
    <property type="entry name" value="BZIP TRANSCRIPTION FACTOR 44"/>
    <property type="match status" value="1"/>
</dbReference>
<reference evidence="8" key="1">
    <citation type="submission" date="2018-01" db="EMBL/GenBank/DDBJ databases">
        <authorList>
            <person name="Mao J.F."/>
        </authorList>
    </citation>
    <scope>NUCLEOTIDE SEQUENCE</scope>
    <source>
        <strain evidence="8">Huo1</strain>
        <tissue evidence="8">Leaf</tissue>
    </source>
</reference>
<dbReference type="GO" id="GO:0045893">
    <property type="term" value="P:positive regulation of DNA-templated transcription"/>
    <property type="evidence" value="ECO:0007669"/>
    <property type="project" value="TreeGrafter"/>
</dbReference>
<evidence type="ECO:0000313" key="8">
    <source>
        <dbReference type="EMBL" id="KAG6399576.1"/>
    </source>
</evidence>
<evidence type="ECO:0000256" key="4">
    <source>
        <dbReference type="ARBA" id="ARBA00023163"/>
    </source>
</evidence>
<dbReference type="SMART" id="SM00338">
    <property type="entry name" value="BRLZ"/>
    <property type="match status" value="1"/>
</dbReference>
<dbReference type="EMBL" id="PNBA02000015">
    <property type="protein sequence ID" value="KAG6399576.1"/>
    <property type="molecule type" value="Genomic_DNA"/>
</dbReference>
<dbReference type="PANTHER" id="PTHR45764:SF67">
    <property type="entry name" value="BZIP TRANSCRIPTION FACTOR 2"/>
    <property type="match status" value="1"/>
</dbReference>
<dbReference type="GO" id="GO:0003700">
    <property type="term" value="F:DNA-binding transcription factor activity"/>
    <property type="evidence" value="ECO:0007669"/>
    <property type="project" value="InterPro"/>
</dbReference>
<keyword evidence="3" id="KW-0238">DNA-binding</keyword>
<comment type="caution">
    <text evidence="8">The sequence shown here is derived from an EMBL/GenBank/DDBJ whole genome shotgun (WGS) entry which is preliminary data.</text>
</comment>
<dbReference type="Gene3D" id="1.20.5.170">
    <property type="match status" value="1"/>
</dbReference>
<accession>A0A8X8WRI7</accession>
<organism evidence="8">
    <name type="scientific">Salvia splendens</name>
    <name type="common">Scarlet sage</name>
    <dbReference type="NCBI Taxonomy" id="180675"/>
    <lineage>
        <taxon>Eukaryota</taxon>
        <taxon>Viridiplantae</taxon>
        <taxon>Streptophyta</taxon>
        <taxon>Embryophyta</taxon>
        <taxon>Tracheophyta</taxon>
        <taxon>Spermatophyta</taxon>
        <taxon>Magnoliopsida</taxon>
        <taxon>eudicotyledons</taxon>
        <taxon>Gunneridae</taxon>
        <taxon>Pentapetalae</taxon>
        <taxon>asterids</taxon>
        <taxon>lamiids</taxon>
        <taxon>Lamiales</taxon>
        <taxon>Lamiaceae</taxon>
        <taxon>Nepetoideae</taxon>
        <taxon>Mentheae</taxon>
        <taxon>Salviinae</taxon>
        <taxon>Salvia</taxon>
        <taxon>Salvia subgen. Calosphace</taxon>
        <taxon>core Calosphace</taxon>
    </lineage>
</organism>
<keyword evidence="4" id="KW-0804">Transcription</keyword>
<feature type="region of interest" description="Disordered" evidence="6">
    <location>
        <begin position="1"/>
        <end position="46"/>
    </location>
</feature>
<dbReference type="InterPro" id="IPR045314">
    <property type="entry name" value="bZIP_plant_GBF1"/>
</dbReference>